<keyword evidence="4" id="KW-1185">Reference proteome</keyword>
<feature type="region of interest" description="Disordered" evidence="1">
    <location>
        <begin position="287"/>
        <end position="327"/>
    </location>
</feature>
<gene>
    <name evidence="3" type="ORF">FA14DRAFT_176908</name>
</gene>
<feature type="signal peptide" evidence="2">
    <location>
        <begin position="1"/>
        <end position="16"/>
    </location>
</feature>
<dbReference type="RefSeq" id="XP_025357921.1">
    <property type="nucleotide sequence ID" value="XM_025500704.1"/>
</dbReference>
<feature type="compositionally biased region" description="Low complexity" evidence="1">
    <location>
        <begin position="248"/>
        <end position="257"/>
    </location>
</feature>
<accession>A0A316VJ07</accession>
<protein>
    <recommendedName>
        <fullName evidence="5">DUF3020 domain-containing protein</fullName>
    </recommendedName>
</protein>
<dbReference type="Proteomes" id="UP000245771">
    <property type="component" value="Unassembled WGS sequence"/>
</dbReference>
<feature type="region of interest" description="Disordered" evidence="1">
    <location>
        <begin position="59"/>
        <end position="86"/>
    </location>
</feature>
<feature type="compositionally biased region" description="Polar residues" evidence="1">
    <location>
        <begin position="62"/>
        <end position="74"/>
    </location>
</feature>
<feature type="chain" id="PRO_5016264604" description="DUF3020 domain-containing protein" evidence="2">
    <location>
        <begin position="17"/>
        <end position="716"/>
    </location>
</feature>
<reference evidence="3 4" key="1">
    <citation type="journal article" date="2018" name="Mol. Biol. Evol.">
        <title>Broad Genomic Sampling Reveals a Smut Pathogenic Ancestry of the Fungal Clade Ustilaginomycotina.</title>
        <authorList>
            <person name="Kijpornyongpan T."/>
            <person name="Mondo S.J."/>
            <person name="Barry K."/>
            <person name="Sandor L."/>
            <person name="Lee J."/>
            <person name="Lipzen A."/>
            <person name="Pangilinan J."/>
            <person name="LaButti K."/>
            <person name="Hainaut M."/>
            <person name="Henrissat B."/>
            <person name="Grigoriev I.V."/>
            <person name="Spatafora J.W."/>
            <person name="Aime M.C."/>
        </authorList>
    </citation>
    <scope>NUCLEOTIDE SEQUENCE [LARGE SCALE GENOMIC DNA]</scope>
    <source>
        <strain evidence="3 4">MCA 3882</strain>
    </source>
</reference>
<dbReference type="InParanoid" id="A0A316VJ07"/>
<feature type="region of interest" description="Disordered" evidence="1">
    <location>
        <begin position="248"/>
        <end position="267"/>
    </location>
</feature>
<organism evidence="3 4">
    <name type="scientific">Meira miltonrushii</name>
    <dbReference type="NCBI Taxonomy" id="1280837"/>
    <lineage>
        <taxon>Eukaryota</taxon>
        <taxon>Fungi</taxon>
        <taxon>Dikarya</taxon>
        <taxon>Basidiomycota</taxon>
        <taxon>Ustilaginomycotina</taxon>
        <taxon>Exobasidiomycetes</taxon>
        <taxon>Exobasidiales</taxon>
        <taxon>Brachybasidiaceae</taxon>
        <taxon>Meira</taxon>
    </lineage>
</organism>
<keyword evidence="2" id="KW-0732">Signal</keyword>
<evidence type="ECO:0000313" key="3">
    <source>
        <dbReference type="EMBL" id="PWN37619.1"/>
    </source>
</evidence>
<evidence type="ECO:0000256" key="1">
    <source>
        <dbReference type="SAM" id="MobiDB-lite"/>
    </source>
</evidence>
<feature type="compositionally biased region" description="Polar residues" evidence="1">
    <location>
        <begin position="291"/>
        <end position="312"/>
    </location>
</feature>
<dbReference type="GeneID" id="37022485"/>
<name>A0A316VJ07_9BASI</name>
<feature type="region of interest" description="Disordered" evidence="1">
    <location>
        <begin position="593"/>
        <end position="623"/>
    </location>
</feature>
<dbReference type="AlphaFoldDB" id="A0A316VJ07"/>
<evidence type="ECO:0000313" key="4">
    <source>
        <dbReference type="Proteomes" id="UP000245771"/>
    </source>
</evidence>
<proteinExistence type="predicted"/>
<sequence length="716" mass="82038">MIGLSLLFIVSSLVNSSFCGINQSPVQHGPSASPIRVSTSAGQLAARLMLHEGEYEVHASSPKHQNTTPLSVAESTPPHIMPKSETKYQQKKRNKVAKFIQEGLHPKEAEQKFLKEMSTSQRNWASKNRQRTKIYNNMSWSKTTTEQREKRKEYKRKSYQVKKSIMEALLDDKDKNKGSSGLQTYLMMHENRYRINLEKGMSPFNAKEAADKHIEDVKIKNRSRRKKNPLIKAAAKALEKKIIGYSGSISGSPVQNNSPPPSPIRVSTSAGQIAAKLMLHEGEYEVHASSPKHQSASSPRHQSITHLSVTESEPSHIMPKSENRYQQKKRNKIAKFIQEGLHPKEAEQKFLKEMSTLQKNWASKNRQRTSVYNNKSWKKTSVEVRTRRKEYRRKSYQVKKSIIEALLDDKDKKKGSDPQTYLVQHEDRYRVNLEKGMSPSDAKEAADKYIEDVRMKSRSRRKKNHLIKAAAKALEKSNAQYTIGYSGSIRGSPVQNNSPPPSPIRVSTSAGQIAAKKMLHASEYEVHTSSPNHQYTAPFSVAKHTIIPHVEPKTTKYAQKKRNKIAELVKEGVHPEEAERRFLDKQSSYQRHWTGKNIEKSRSYNRKSWSKSTPEQKEKRRDYKRKLYHVRKAVDEAFFDGQVKKAQKPRVQTYEHQHENRIKVNMNKGMSQADAKEAADTYIENVKMKNRLRAKKNSLIRAAKSMAKVKTQSMST</sequence>
<dbReference type="EMBL" id="KZ819602">
    <property type="protein sequence ID" value="PWN37619.1"/>
    <property type="molecule type" value="Genomic_DNA"/>
</dbReference>
<evidence type="ECO:0008006" key="5">
    <source>
        <dbReference type="Google" id="ProtNLM"/>
    </source>
</evidence>
<evidence type="ECO:0000256" key="2">
    <source>
        <dbReference type="SAM" id="SignalP"/>
    </source>
</evidence>